<evidence type="ECO:0000313" key="2">
    <source>
        <dbReference type="Proteomes" id="UP000287033"/>
    </source>
</evidence>
<organism evidence="1 2">
    <name type="scientific">Chiloscyllium punctatum</name>
    <name type="common">Brownbanded bambooshark</name>
    <name type="synonym">Hemiscyllium punctatum</name>
    <dbReference type="NCBI Taxonomy" id="137246"/>
    <lineage>
        <taxon>Eukaryota</taxon>
        <taxon>Metazoa</taxon>
        <taxon>Chordata</taxon>
        <taxon>Craniata</taxon>
        <taxon>Vertebrata</taxon>
        <taxon>Chondrichthyes</taxon>
        <taxon>Elasmobranchii</taxon>
        <taxon>Galeomorphii</taxon>
        <taxon>Galeoidea</taxon>
        <taxon>Orectolobiformes</taxon>
        <taxon>Hemiscylliidae</taxon>
        <taxon>Chiloscyllium</taxon>
    </lineage>
</organism>
<gene>
    <name evidence="1" type="ORF">chiPu_0016603</name>
</gene>
<dbReference type="AlphaFoldDB" id="A0A401T646"/>
<proteinExistence type="predicted"/>
<dbReference type="Proteomes" id="UP000287033">
    <property type="component" value="Unassembled WGS sequence"/>
</dbReference>
<protein>
    <submittedName>
        <fullName evidence="1">Uncharacterized protein</fullName>
    </submittedName>
</protein>
<evidence type="ECO:0000313" key="1">
    <source>
        <dbReference type="EMBL" id="GCC38092.1"/>
    </source>
</evidence>
<comment type="caution">
    <text evidence="1">The sequence shown here is derived from an EMBL/GenBank/DDBJ whole genome shotgun (WGS) entry which is preliminary data.</text>
</comment>
<keyword evidence="2" id="KW-1185">Reference proteome</keyword>
<accession>A0A401T646</accession>
<dbReference type="EMBL" id="BEZZ01001109">
    <property type="protein sequence ID" value="GCC38092.1"/>
    <property type="molecule type" value="Genomic_DNA"/>
</dbReference>
<reference evidence="1 2" key="1">
    <citation type="journal article" date="2018" name="Nat. Ecol. Evol.">
        <title>Shark genomes provide insights into elasmobranch evolution and the origin of vertebrates.</title>
        <authorList>
            <person name="Hara Y"/>
            <person name="Yamaguchi K"/>
            <person name="Onimaru K"/>
            <person name="Kadota M"/>
            <person name="Koyanagi M"/>
            <person name="Keeley SD"/>
            <person name="Tatsumi K"/>
            <person name="Tanaka K"/>
            <person name="Motone F"/>
            <person name="Kageyama Y"/>
            <person name="Nozu R"/>
            <person name="Adachi N"/>
            <person name="Nishimura O"/>
            <person name="Nakagawa R"/>
            <person name="Tanegashima C"/>
            <person name="Kiyatake I"/>
            <person name="Matsumoto R"/>
            <person name="Murakumo K"/>
            <person name="Nishida K"/>
            <person name="Terakita A"/>
            <person name="Kuratani S"/>
            <person name="Sato K"/>
            <person name="Hyodo S Kuraku.S."/>
        </authorList>
    </citation>
    <scope>NUCLEOTIDE SEQUENCE [LARGE SCALE GENOMIC DNA]</scope>
</reference>
<sequence>MGKSRRVYRDEHISKAHDTTDLNLRHDQLRKHVYLQEMPLGLWICHQRDINKQFYNVVKYQSTDQSKRCRFEMQALSENTSSPMACRHLWNRHRDVQELPRVN</sequence>
<name>A0A401T646_CHIPU</name>